<dbReference type="InterPro" id="IPR014716">
    <property type="entry name" value="Fibrinogen_a/b/g_C_1"/>
</dbReference>
<feature type="domain" description="Fibrinogen C-terminal" evidence="1">
    <location>
        <begin position="1"/>
        <end position="121"/>
    </location>
</feature>
<dbReference type="Proteomes" id="UP001235939">
    <property type="component" value="Chromosome 06"/>
</dbReference>
<name>A0ABY6KJ05_9ARAC</name>
<dbReference type="InterPro" id="IPR036056">
    <property type="entry name" value="Fibrinogen-like_C"/>
</dbReference>
<dbReference type="InterPro" id="IPR050373">
    <property type="entry name" value="Fibrinogen_C-term_domain"/>
</dbReference>
<accession>A0ABY6KJ05</accession>
<dbReference type="InterPro" id="IPR002181">
    <property type="entry name" value="Fibrinogen_a/b/g_C_dom"/>
</dbReference>
<keyword evidence="3" id="KW-1185">Reference proteome</keyword>
<dbReference type="PROSITE" id="PS51406">
    <property type="entry name" value="FIBRINOGEN_C_2"/>
    <property type="match status" value="1"/>
</dbReference>
<reference evidence="2 3" key="1">
    <citation type="submission" date="2022-01" db="EMBL/GenBank/DDBJ databases">
        <title>A chromosomal length assembly of Cordylochernes scorpioides.</title>
        <authorList>
            <person name="Zeh D."/>
            <person name="Zeh J."/>
        </authorList>
    </citation>
    <scope>NUCLEOTIDE SEQUENCE [LARGE SCALE GENOMIC DNA]</scope>
    <source>
        <strain evidence="2">IN4F17</strain>
        <tissue evidence="2">Whole Body</tissue>
    </source>
</reference>
<gene>
    <name evidence="2" type="ORF">LAZ67_6000990</name>
</gene>
<dbReference type="Pfam" id="PF00147">
    <property type="entry name" value="Fibrinogen_C"/>
    <property type="match status" value="1"/>
</dbReference>
<proteinExistence type="predicted"/>
<dbReference type="Gene3D" id="3.90.215.10">
    <property type="entry name" value="Gamma Fibrinogen, chain A, domain 1"/>
    <property type="match status" value="1"/>
</dbReference>
<dbReference type="SMART" id="SM00186">
    <property type="entry name" value="FBG"/>
    <property type="match status" value="1"/>
</dbReference>
<dbReference type="SUPFAM" id="SSF56496">
    <property type="entry name" value="Fibrinogen C-terminal domain-like"/>
    <property type="match status" value="1"/>
</dbReference>
<evidence type="ECO:0000313" key="2">
    <source>
        <dbReference type="EMBL" id="UYV68817.1"/>
    </source>
</evidence>
<sequence length="123" mass="14114">MWTVEGDHSHAIYNHFKVGPESSNFTLTVDDYSGEAGDSLSYHSGSQFSTWDHYAHPEMRNCAAEFFGGWWYNDCHKVSLNGPYYRGAQQGSKYAAGIHWFDFTGHYNSLVRVQMMIRPPRPN</sequence>
<organism evidence="2 3">
    <name type="scientific">Cordylochernes scorpioides</name>
    <dbReference type="NCBI Taxonomy" id="51811"/>
    <lineage>
        <taxon>Eukaryota</taxon>
        <taxon>Metazoa</taxon>
        <taxon>Ecdysozoa</taxon>
        <taxon>Arthropoda</taxon>
        <taxon>Chelicerata</taxon>
        <taxon>Arachnida</taxon>
        <taxon>Pseudoscorpiones</taxon>
        <taxon>Cheliferoidea</taxon>
        <taxon>Chernetidae</taxon>
        <taxon>Cordylochernes</taxon>
    </lineage>
</organism>
<dbReference type="EMBL" id="CP092868">
    <property type="protein sequence ID" value="UYV68817.1"/>
    <property type="molecule type" value="Genomic_DNA"/>
</dbReference>
<evidence type="ECO:0000313" key="3">
    <source>
        <dbReference type="Proteomes" id="UP001235939"/>
    </source>
</evidence>
<dbReference type="PANTHER" id="PTHR19143">
    <property type="entry name" value="FIBRINOGEN/TENASCIN/ANGIOPOEITIN"/>
    <property type="match status" value="1"/>
</dbReference>
<evidence type="ECO:0000259" key="1">
    <source>
        <dbReference type="PROSITE" id="PS51406"/>
    </source>
</evidence>
<protein>
    <submittedName>
        <fullName evidence="2">FIBCD1</fullName>
    </submittedName>
</protein>